<comment type="caution">
    <text evidence="3">The sequence shown here is derived from an EMBL/GenBank/DDBJ whole genome shotgun (WGS) entry which is preliminary data.</text>
</comment>
<dbReference type="PRINTS" id="PR00625">
    <property type="entry name" value="JDOMAIN"/>
</dbReference>
<dbReference type="CDD" id="cd10747">
    <property type="entry name" value="DnaJ_C"/>
    <property type="match status" value="1"/>
</dbReference>
<dbReference type="InterPro" id="IPR002939">
    <property type="entry name" value="DnaJ_C"/>
</dbReference>
<proteinExistence type="predicted"/>
<dbReference type="EMBL" id="AQQV01000001">
    <property type="protein sequence ID" value="ORE88718.1"/>
    <property type="molecule type" value="Genomic_DNA"/>
</dbReference>
<dbReference type="CDD" id="cd06257">
    <property type="entry name" value="DnaJ"/>
    <property type="match status" value="1"/>
</dbReference>
<evidence type="ECO:0000256" key="1">
    <source>
        <dbReference type="ARBA" id="ARBA00023186"/>
    </source>
</evidence>
<name>A0A1Y1SGK8_9GAMM</name>
<dbReference type="PROSITE" id="PS00636">
    <property type="entry name" value="DNAJ_1"/>
    <property type="match status" value="1"/>
</dbReference>
<protein>
    <submittedName>
        <fullName evidence="3">Curved DNA-binding protein</fullName>
    </submittedName>
</protein>
<keyword evidence="3" id="KW-0238">DNA-binding</keyword>
<dbReference type="Pfam" id="PF01556">
    <property type="entry name" value="DnaJ_C"/>
    <property type="match status" value="1"/>
</dbReference>
<dbReference type="GO" id="GO:0051082">
    <property type="term" value="F:unfolded protein binding"/>
    <property type="evidence" value="ECO:0007669"/>
    <property type="project" value="InterPro"/>
</dbReference>
<dbReference type="SUPFAM" id="SSF46565">
    <property type="entry name" value="Chaperone J-domain"/>
    <property type="match status" value="1"/>
</dbReference>
<dbReference type="InterPro" id="IPR001623">
    <property type="entry name" value="DnaJ_domain"/>
</dbReference>
<accession>A0A1Y1SGK8</accession>
<dbReference type="InterPro" id="IPR036869">
    <property type="entry name" value="J_dom_sf"/>
</dbReference>
<dbReference type="Gene3D" id="2.60.260.20">
    <property type="entry name" value="Urease metallochaperone UreE, N-terminal domain"/>
    <property type="match status" value="2"/>
</dbReference>
<evidence type="ECO:0000259" key="2">
    <source>
        <dbReference type="PROSITE" id="PS50076"/>
    </source>
</evidence>
<evidence type="ECO:0000313" key="4">
    <source>
        <dbReference type="Proteomes" id="UP000192342"/>
    </source>
</evidence>
<dbReference type="SUPFAM" id="SSF49493">
    <property type="entry name" value="HSP40/DnaJ peptide-binding domain"/>
    <property type="match status" value="2"/>
</dbReference>
<dbReference type="Pfam" id="PF00226">
    <property type="entry name" value="DnaJ"/>
    <property type="match status" value="1"/>
</dbReference>
<dbReference type="InterPro" id="IPR008971">
    <property type="entry name" value="HSP40/DnaJ_pept-bd"/>
</dbReference>
<dbReference type="GO" id="GO:0042026">
    <property type="term" value="P:protein refolding"/>
    <property type="evidence" value="ECO:0007669"/>
    <property type="project" value="TreeGrafter"/>
</dbReference>
<dbReference type="SMART" id="SM00271">
    <property type="entry name" value="DnaJ"/>
    <property type="match status" value="1"/>
</dbReference>
<reference evidence="3 4" key="1">
    <citation type="submission" date="2013-04" db="EMBL/GenBank/DDBJ databases">
        <title>Oceanococcus atlanticus 22II-S10r2 Genome Sequencing.</title>
        <authorList>
            <person name="Lai Q."/>
            <person name="Li G."/>
            <person name="Shao Z."/>
        </authorList>
    </citation>
    <scope>NUCLEOTIDE SEQUENCE [LARGE SCALE GENOMIC DNA]</scope>
    <source>
        <strain evidence="3 4">22II-S10r2</strain>
    </source>
</reference>
<dbReference type="AlphaFoldDB" id="A0A1Y1SGK8"/>
<dbReference type="Proteomes" id="UP000192342">
    <property type="component" value="Unassembled WGS sequence"/>
</dbReference>
<dbReference type="GO" id="GO:0003677">
    <property type="term" value="F:DNA binding"/>
    <property type="evidence" value="ECO:0007669"/>
    <property type="project" value="UniProtKB-KW"/>
</dbReference>
<dbReference type="PANTHER" id="PTHR43096">
    <property type="entry name" value="DNAJ HOMOLOG 1, MITOCHONDRIAL-RELATED"/>
    <property type="match status" value="1"/>
</dbReference>
<keyword evidence="1" id="KW-0143">Chaperone</keyword>
<organism evidence="3 4">
    <name type="scientific">Oceanococcus atlanticus</name>
    <dbReference type="NCBI Taxonomy" id="1317117"/>
    <lineage>
        <taxon>Bacteria</taxon>
        <taxon>Pseudomonadati</taxon>
        <taxon>Pseudomonadota</taxon>
        <taxon>Gammaproteobacteria</taxon>
        <taxon>Chromatiales</taxon>
        <taxon>Oceanococcaceae</taxon>
        <taxon>Oceanococcus</taxon>
    </lineage>
</organism>
<feature type="domain" description="J" evidence="2">
    <location>
        <begin position="26"/>
        <end position="90"/>
    </location>
</feature>
<dbReference type="PROSITE" id="PS50076">
    <property type="entry name" value="DNAJ_2"/>
    <property type="match status" value="1"/>
</dbReference>
<dbReference type="InterPro" id="IPR018253">
    <property type="entry name" value="DnaJ_domain_CS"/>
</dbReference>
<gene>
    <name evidence="3" type="ORF">ATO7_02545</name>
</gene>
<dbReference type="GO" id="GO:0005737">
    <property type="term" value="C:cytoplasm"/>
    <property type="evidence" value="ECO:0007669"/>
    <property type="project" value="TreeGrafter"/>
</dbReference>
<evidence type="ECO:0000313" key="3">
    <source>
        <dbReference type="EMBL" id="ORE88718.1"/>
    </source>
</evidence>
<dbReference type="Gene3D" id="1.10.287.110">
    <property type="entry name" value="DnaJ domain"/>
    <property type="match status" value="1"/>
</dbReference>
<sequence length="320" mass="35055">MHQFAPNLGAVDGPQRHTAETMEYKDYYKILGVERGADSAAIKQAYRRLARKYHPDVNHEAGAEDQFKDVQEAYEVLRDDEKRQAYDQLGANWKAGQQFRPPPGWGGSGFNHGGFQGFSGDADGFSDFFRNLFGGGAAGFGFEQNMGGGFSSAPPPQTAELRISLQEAYSGAQKTLSIGRQAKQLKVRIPKGVNQGQQIRLAGQADGADLYLRIDIAPHPVFRLDGKDVHLDLPVSPWEAALGGKIQVPTLGGTIQMSVPAGARSGQKMRLRGRGLNGGDQILHLQIVNPDTPSREDKAAFEALAEHFDFDPREELQRRV</sequence>
<dbReference type="PANTHER" id="PTHR43096:SF52">
    <property type="entry name" value="DNAJ HOMOLOG 1, MITOCHONDRIAL-RELATED"/>
    <property type="match status" value="1"/>
</dbReference>
<dbReference type="STRING" id="1317117.ATO7_02545"/>
<keyword evidence="4" id="KW-1185">Reference proteome</keyword>